<dbReference type="PANTHER" id="PTHR47129:SF1">
    <property type="entry name" value="NMRA-LIKE DOMAIN-CONTAINING PROTEIN"/>
    <property type="match status" value="1"/>
</dbReference>
<dbReference type="Gene3D" id="3.40.50.720">
    <property type="entry name" value="NAD(P)-binding Rossmann-like Domain"/>
    <property type="match status" value="1"/>
</dbReference>
<dbReference type="Pfam" id="PF13460">
    <property type="entry name" value="NAD_binding_10"/>
    <property type="match status" value="1"/>
</dbReference>
<protein>
    <submittedName>
        <fullName evidence="2">NAD-dependent epimerase/dehydratase family protein</fullName>
    </submittedName>
</protein>
<dbReference type="KEGG" id="dph:EHF33_09970"/>
<gene>
    <name evidence="2" type="ORF">EHF33_09970</name>
</gene>
<evidence type="ECO:0000313" key="3">
    <source>
        <dbReference type="Proteomes" id="UP000276417"/>
    </source>
</evidence>
<dbReference type="InterPro" id="IPR016040">
    <property type="entry name" value="NAD(P)-bd_dom"/>
</dbReference>
<dbReference type="Gene3D" id="3.90.25.10">
    <property type="entry name" value="UDP-galactose 4-epimerase, domain 1"/>
    <property type="match status" value="1"/>
</dbReference>
<dbReference type="Proteomes" id="UP000276417">
    <property type="component" value="Chromosome 1"/>
</dbReference>
<dbReference type="AlphaFoldDB" id="A0A3G8YFR8"/>
<dbReference type="SUPFAM" id="SSF51735">
    <property type="entry name" value="NAD(P)-binding Rossmann-fold domains"/>
    <property type="match status" value="1"/>
</dbReference>
<evidence type="ECO:0000259" key="1">
    <source>
        <dbReference type="Pfam" id="PF13460"/>
    </source>
</evidence>
<name>A0A3G8YFR8_9DEIO</name>
<organism evidence="2 3">
    <name type="scientific">Deinococcus psychrotolerans</name>
    <dbReference type="NCBI Taxonomy" id="2489213"/>
    <lineage>
        <taxon>Bacteria</taxon>
        <taxon>Thermotogati</taxon>
        <taxon>Deinococcota</taxon>
        <taxon>Deinococci</taxon>
        <taxon>Deinococcales</taxon>
        <taxon>Deinococcaceae</taxon>
        <taxon>Deinococcus</taxon>
    </lineage>
</organism>
<feature type="domain" description="NAD(P)-binding" evidence="1">
    <location>
        <begin position="6"/>
        <end position="184"/>
    </location>
</feature>
<dbReference type="InterPro" id="IPR052718">
    <property type="entry name" value="NmrA-type_oxidoreductase"/>
</dbReference>
<dbReference type="EMBL" id="CP034183">
    <property type="protein sequence ID" value="AZI43027.1"/>
    <property type="molecule type" value="Genomic_DNA"/>
</dbReference>
<dbReference type="OrthoDB" id="339107at2"/>
<sequence length="286" mass="29468">MIVITGATGQLGHAVTEALLRLLPANQMGVSVRDPAKASAFAERGVRVRRGDFADPASLDDAFEGASQVLIVSSGQSGETAMQQHGAAIDAAKRAGAGRILYTSHMAASPNSAFPPMRTHAATEALLAASGVPYTALRNGFYASSAVIFMGKAPQTGILSAPQDGPVSWTTHADLAEAAALILANEGRFDGPTPPLTASTAFDLAGLGALASDILGKPIERVIISDDQFQATMNAGNVPADRQAISLGFYQASRDGEFGAVDGALAKVLGRSPETMRDFLAGKLSF</sequence>
<reference evidence="2 3" key="1">
    <citation type="submission" date="2018-11" db="EMBL/GenBank/DDBJ databases">
        <title>Deinococcus shelandsis sp. nov., isolated from South Shetland Islands soil of Antarctica.</title>
        <authorList>
            <person name="Tian J."/>
        </authorList>
    </citation>
    <scope>NUCLEOTIDE SEQUENCE [LARGE SCALE GENOMIC DNA]</scope>
    <source>
        <strain evidence="2 3">S14-83T</strain>
    </source>
</reference>
<evidence type="ECO:0000313" key="2">
    <source>
        <dbReference type="EMBL" id="AZI43027.1"/>
    </source>
</evidence>
<dbReference type="InterPro" id="IPR036291">
    <property type="entry name" value="NAD(P)-bd_dom_sf"/>
</dbReference>
<dbReference type="PANTHER" id="PTHR47129">
    <property type="entry name" value="QUINONE OXIDOREDUCTASE 2"/>
    <property type="match status" value="1"/>
</dbReference>
<proteinExistence type="predicted"/>
<accession>A0A3G8YFR8</accession>
<keyword evidence="3" id="KW-1185">Reference proteome</keyword>
<dbReference type="RefSeq" id="WP_124870761.1">
    <property type="nucleotide sequence ID" value="NZ_CP034183.1"/>
</dbReference>